<dbReference type="SUPFAM" id="SSF51366">
    <property type="entry name" value="Ribulose-phoshate binding barrel"/>
    <property type="match status" value="1"/>
</dbReference>
<proteinExistence type="inferred from homology"/>
<comment type="pathway">
    <text evidence="3 9 11">Amino-acid biosynthesis; L-histidine biosynthesis; L-histidine from 5-phospho-alpha-D-ribose 1-diphosphate: step 4/9.</text>
</comment>
<comment type="catalytic activity">
    <reaction evidence="1 9 11">
        <text>1-(5-phospho-beta-D-ribosyl)-5-[(5-phospho-beta-D-ribosylamino)methylideneamino]imidazole-4-carboxamide = 5-[(5-phospho-1-deoxy-D-ribulos-1-ylimino)methylamino]-1-(5-phospho-beta-D-ribosyl)imidazole-4-carboxamide</text>
        <dbReference type="Rhea" id="RHEA:15469"/>
        <dbReference type="ChEBI" id="CHEBI:58435"/>
        <dbReference type="ChEBI" id="CHEBI:58525"/>
        <dbReference type="EC" id="5.3.1.16"/>
    </reaction>
</comment>
<evidence type="ECO:0000313" key="12">
    <source>
        <dbReference type="EMBL" id="HHI96859.1"/>
    </source>
</evidence>
<dbReference type="InterPro" id="IPR023016">
    <property type="entry name" value="HisA/PriA"/>
</dbReference>
<comment type="caution">
    <text evidence="12">The sequence shown here is derived from an EMBL/GenBank/DDBJ whole genome shotgun (WGS) entry which is preliminary data.</text>
</comment>
<evidence type="ECO:0000256" key="10">
    <source>
        <dbReference type="RuleBase" id="RU003657"/>
    </source>
</evidence>
<dbReference type="Pfam" id="PF00977">
    <property type="entry name" value="His_biosynth"/>
    <property type="match status" value="1"/>
</dbReference>
<dbReference type="EC" id="5.3.1.16" evidence="9 11"/>
<dbReference type="AlphaFoldDB" id="A0A7V5NZI4"/>
<dbReference type="Gene3D" id="3.20.20.70">
    <property type="entry name" value="Aldolase class I"/>
    <property type="match status" value="1"/>
</dbReference>
<dbReference type="PANTHER" id="PTHR43090">
    <property type="entry name" value="1-(5-PHOSPHORIBOSYL)-5-[(5-PHOSPHORIBOSYLAMINO)METHYLIDENEAMINO] IMIDAZOLE-4-CARBOXAMIDE ISOMERASE"/>
    <property type="match status" value="1"/>
</dbReference>
<comment type="subcellular location">
    <subcellularLocation>
        <location evidence="2 9 11">Cytoplasm</location>
    </subcellularLocation>
</comment>
<dbReference type="Proteomes" id="UP000886101">
    <property type="component" value="Unassembled WGS sequence"/>
</dbReference>
<accession>A0A7V5NZI4</accession>
<dbReference type="FunFam" id="3.20.20.70:FF:000009">
    <property type="entry name" value="1-(5-phosphoribosyl)-5-[(5-phosphoribosylamino)methylideneamino] imidazole-4-carboxamide isomerase"/>
    <property type="match status" value="1"/>
</dbReference>
<evidence type="ECO:0000256" key="3">
    <source>
        <dbReference type="ARBA" id="ARBA00005133"/>
    </source>
</evidence>
<evidence type="ECO:0000256" key="5">
    <source>
        <dbReference type="ARBA" id="ARBA00022490"/>
    </source>
</evidence>
<feature type="active site" description="Proton donor" evidence="9">
    <location>
        <position position="129"/>
    </location>
</feature>
<dbReference type="CDD" id="cd04732">
    <property type="entry name" value="HisA"/>
    <property type="match status" value="1"/>
</dbReference>
<keyword evidence="7 9" id="KW-0368">Histidine biosynthesis</keyword>
<evidence type="ECO:0000256" key="2">
    <source>
        <dbReference type="ARBA" id="ARBA00004496"/>
    </source>
</evidence>
<dbReference type="EMBL" id="DROK01000095">
    <property type="protein sequence ID" value="HHI96859.1"/>
    <property type="molecule type" value="Genomic_DNA"/>
</dbReference>
<reference evidence="12" key="1">
    <citation type="journal article" date="2020" name="mSystems">
        <title>Genome- and Community-Level Interaction Insights into Carbon Utilization and Element Cycling Functions of Hydrothermarchaeota in Hydrothermal Sediment.</title>
        <authorList>
            <person name="Zhou Z."/>
            <person name="Liu Y."/>
            <person name="Xu W."/>
            <person name="Pan J."/>
            <person name="Luo Z.H."/>
            <person name="Li M."/>
        </authorList>
    </citation>
    <scope>NUCLEOTIDE SEQUENCE [LARGE SCALE GENOMIC DNA]</scope>
    <source>
        <strain evidence="12">HyVt-533</strain>
    </source>
</reference>
<dbReference type="HAMAP" id="MF_01014">
    <property type="entry name" value="HisA"/>
    <property type="match status" value="1"/>
</dbReference>
<keyword evidence="8 9" id="KW-0413">Isomerase</keyword>
<dbReference type="InterPro" id="IPR006062">
    <property type="entry name" value="His_biosynth"/>
</dbReference>
<evidence type="ECO:0000256" key="11">
    <source>
        <dbReference type="RuleBase" id="RU003658"/>
    </source>
</evidence>
<keyword evidence="6 9" id="KW-0028">Amino-acid biosynthesis</keyword>
<dbReference type="InterPro" id="IPR013785">
    <property type="entry name" value="Aldolase_TIM"/>
</dbReference>
<feature type="active site" description="Proton acceptor" evidence="9">
    <location>
        <position position="8"/>
    </location>
</feature>
<comment type="similarity">
    <text evidence="4 9 10">Belongs to the HisA/HisF family.</text>
</comment>
<keyword evidence="5 9" id="KW-0963">Cytoplasm</keyword>
<sequence length="245" mass="26577">MLVVPAIDLKDGRCVRLYQGDYQKETVYSHDPVPLARQFEAAGAELIHVIDLSGAKEGRAVHLALIKKIIENLSVPVEVGGGIRDLKTIETYLEAGADRVILGTIACRKPELVREACRLFPGHIVVSIDVRGDMVAVEGWTEESSIHYLELAKMLEDVGLRALIFTDITRDGTEEGVNLKRVIPLLETVSLPVYLAGGVSSIRDIETLLPLEELGLEGVITGRAIYTGALDLKEAIALAKGKSEG</sequence>
<evidence type="ECO:0000256" key="1">
    <source>
        <dbReference type="ARBA" id="ARBA00000901"/>
    </source>
</evidence>
<evidence type="ECO:0000256" key="9">
    <source>
        <dbReference type="HAMAP-Rule" id="MF_01014"/>
    </source>
</evidence>
<dbReference type="InterPro" id="IPR011060">
    <property type="entry name" value="RibuloseP-bd_barrel"/>
</dbReference>
<name>A0A7V5NZI4_9BACT</name>
<dbReference type="GO" id="GO:0000105">
    <property type="term" value="P:L-histidine biosynthetic process"/>
    <property type="evidence" value="ECO:0007669"/>
    <property type="project" value="UniProtKB-UniRule"/>
</dbReference>
<dbReference type="GO" id="GO:0003949">
    <property type="term" value="F:1-(5-phosphoribosyl)-5-[(5-phosphoribosylamino)methylideneamino]imidazole-4-carboxamide isomerase activity"/>
    <property type="evidence" value="ECO:0007669"/>
    <property type="project" value="UniProtKB-UniRule"/>
</dbReference>
<protein>
    <recommendedName>
        <fullName evidence="9 11">1-(5-phosphoribosyl)-5-[(5-phosphoribosylamino)methylideneamino] imidazole-4-carboxamide isomerase</fullName>
        <ecNumber evidence="9 11">5.3.1.16</ecNumber>
    </recommendedName>
    <alternativeName>
        <fullName evidence="9">Phosphoribosylformimino-5-aminoimidazole carboxamide ribotide isomerase</fullName>
    </alternativeName>
</protein>
<evidence type="ECO:0000256" key="6">
    <source>
        <dbReference type="ARBA" id="ARBA00022605"/>
    </source>
</evidence>
<dbReference type="PANTHER" id="PTHR43090:SF2">
    <property type="entry name" value="1-(5-PHOSPHORIBOSYL)-5-[(5-PHOSPHORIBOSYLAMINO)METHYLIDENEAMINO] IMIDAZOLE-4-CARBOXAMIDE ISOMERASE"/>
    <property type="match status" value="1"/>
</dbReference>
<dbReference type="NCBIfam" id="TIGR00007">
    <property type="entry name" value="1-(5-phosphoribosyl)-5-[(5-phosphoribosylamino)methylideneamino]imidazole-4-carboxamide isomerase"/>
    <property type="match status" value="1"/>
</dbReference>
<gene>
    <name evidence="9 12" type="primary">hisA</name>
    <name evidence="12" type="ORF">ENJ96_03310</name>
</gene>
<dbReference type="GO" id="GO:0000162">
    <property type="term" value="P:L-tryptophan biosynthetic process"/>
    <property type="evidence" value="ECO:0007669"/>
    <property type="project" value="TreeGrafter"/>
</dbReference>
<evidence type="ECO:0000256" key="7">
    <source>
        <dbReference type="ARBA" id="ARBA00023102"/>
    </source>
</evidence>
<dbReference type="InterPro" id="IPR044524">
    <property type="entry name" value="Isoase_HisA-like"/>
</dbReference>
<organism evidence="12">
    <name type="scientific">Thermodesulfatator atlanticus</name>
    <dbReference type="NCBI Taxonomy" id="501497"/>
    <lineage>
        <taxon>Bacteria</taxon>
        <taxon>Pseudomonadati</taxon>
        <taxon>Thermodesulfobacteriota</taxon>
        <taxon>Thermodesulfobacteria</taxon>
        <taxon>Thermodesulfobacteriales</taxon>
        <taxon>Thermodesulfatatoraceae</taxon>
        <taxon>Thermodesulfatator</taxon>
    </lineage>
</organism>
<evidence type="ECO:0000256" key="4">
    <source>
        <dbReference type="ARBA" id="ARBA00009667"/>
    </source>
</evidence>
<evidence type="ECO:0000256" key="8">
    <source>
        <dbReference type="ARBA" id="ARBA00023235"/>
    </source>
</evidence>
<dbReference type="GO" id="GO:0005737">
    <property type="term" value="C:cytoplasm"/>
    <property type="evidence" value="ECO:0007669"/>
    <property type="project" value="UniProtKB-SubCell"/>
</dbReference>
<dbReference type="UniPathway" id="UPA00031">
    <property type="reaction ID" value="UER00009"/>
</dbReference>
<dbReference type="InterPro" id="IPR006063">
    <property type="entry name" value="HisA_bact_arch"/>
</dbReference>